<organism evidence="1 2">
    <name type="scientific">Steinernema glaseri</name>
    <dbReference type="NCBI Taxonomy" id="37863"/>
    <lineage>
        <taxon>Eukaryota</taxon>
        <taxon>Metazoa</taxon>
        <taxon>Ecdysozoa</taxon>
        <taxon>Nematoda</taxon>
        <taxon>Chromadorea</taxon>
        <taxon>Rhabditida</taxon>
        <taxon>Tylenchina</taxon>
        <taxon>Panagrolaimomorpha</taxon>
        <taxon>Strongyloidoidea</taxon>
        <taxon>Steinernematidae</taxon>
        <taxon>Steinernema</taxon>
    </lineage>
</organism>
<sequence>MDAVPYTFVDSVVELFDGEYTLDPLAREVQNPLWKEVVDFHHLNREYYLVEFQMTEKSMSFIAQRKGYALRSQRKIYGDLEFIRRNKRFARISSFSDTTDFLELEEFKDAKQLKIAEAVRLLESLAPQFEQRSCRISSYLNVASQELVLSLFLNKVNVGDIKICYFGQIAHDFLQTQITYSPSLKYVWLSGARWPPSVLPLITTFCFKGKPGKHVSVSISNTYYPLIDFNFVQTFFYHWKANANLNFTFSFHSGGMDLEQQRVLLFKGQVTQIRPNEHRSLLRHETEKSIAVIHLRSREISLEFYCCECDRSSQCLLKERYPDFHEFYEERRQNRKMVPLATSRKSMCLLM</sequence>
<dbReference type="Proteomes" id="UP000095287">
    <property type="component" value="Unplaced"/>
</dbReference>
<dbReference type="AlphaFoldDB" id="A0A1I7ZY72"/>
<name>A0A1I7ZY72_9BILA</name>
<keyword evidence="1" id="KW-1185">Reference proteome</keyword>
<proteinExistence type="predicted"/>
<accession>A0A1I7ZY72</accession>
<evidence type="ECO:0000313" key="2">
    <source>
        <dbReference type="WBParaSite" id="L893_g30969.t1"/>
    </source>
</evidence>
<evidence type="ECO:0000313" key="1">
    <source>
        <dbReference type="Proteomes" id="UP000095287"/>
    </source>
</evidence>
<reference evidence="2" key="1">
    <citation type="submission" date="2016-11" db="UniProtKB">
        <authorList>
            <consortium name="WormBaseParasite"/>
        </authorList>
    </citation>
    <scope>IDENTIFICATION</scope>
</reference>
<dbReference type="WBParaSite" id="L893_g30969.t1">
    <property type="protein sequence ID" value="L893_g30969.t1"/>
    <property type="gene ID" value="L893_g30969"/>
</dbReference>
<protein>
    <submittedName>
        <fullName evidence="2">FTH domain-containing protein</fullName>
    </submittedName>
</protein>